<sequence>MRSEAKFFRSTCDDTSRGVDSLLSSIPGLEQEHCKESDNVNENDTSKLEEVEVRKVDESDNSEVEPKDEETEVQSAAKDPRYERYFKMLHFGVPKQAVKLKMVQEGLDTSILE</sequence>
<evidence type="ECO:0000256" key="1">
    <source>
        <dbReference type="ARBA" id="ARBA00006290"/>
    </source>
</evidence>
<name>A0A0J7KSL0_LASNI</name>
<organism evidence="3 4">
    <name type="scientific">Lasius niger</name>
    <name type="common">Black garden ant</name>
    <dbReference type="NCBI Taxonomy" id="67767"/>
    <lineage>
        <taxon>Eukaryota</taxon>
        <taxon>Metazoa</taxon>
        <taxon>Ecdysozoa</taxon>
        <taxon>Arthropoda</taxon>
        <taxon>Hexapoda</taxon>
        <taxon>Insecta</taxon>
        <taxon>Pterygota</taxon>
        <taxon>Neoptera</taxon>
        <taxon>Endopterygota</taxon>
        <taxon>Hymenoptera</taxon>
        <taxon>Apocrita</taxon>
        <taxon>Aculeata</taxon>
        <taxon>Formicoidea</taxon>
        <taxon>Formicidae</taxon>
        <taxon>Formicinae</taxon>
        <taxon>Lasius</taxon>
        <taxon>Lasius</taxon>
    </lineage>
</organism>
<feature type="region of interest" description="Disordered" evidence="2">
    <location>
        <begin position="29"/>
        <end position="78"/>
    </location>
</feature>
<dbReference type="InterPro" id="IPR019309">
    <property type="entry name" value="WASHC3"/>
</dbReference>
<dbReference type="Pfam" id="PF10152">
    <property type="entry name" value="CCDC53"/>
    <property type="match status" value="1"/>
</dbReference>
<dbReference type="PaxDb" id="67767-A0A0J7KSL0"/>
<dbReference type="GO" id="GO:0030041">
    <property type="term" value="P:actin filament polymerization"/>
    <property type="evidence" value="ECO:0007669"/>
    <property type="project" value="TreeGrafter"/>
</dbReference>
<dbReference type="PANTHER" id="PTHR13015:SF0">
    <property type="entry name" value="WASH COMPLEX SUBUNIT 3"/>
    <property type="match status" value="1"/>
</dbReference>
<evidence type="ECO:0000313" key="3">
    <source>
        <dbReference type="EMBL" id="KMQ93333.1"/>
    </source>
</evidence>
<dbReference type="EMBL" id="LBMM01003604">
    <property type="protein sequence ID" value="KMQ93333.1"/>
    <property type="molecule type" value="Genomic_DNA"/>
</dbReference>
<feature type="compositionally biased region" description="Basic and acidic residues" evidence="2">
    <location>
        <begin position="30"/>
        <end position="58"/>
    </location>
</feature>
<dbReference type="AlphaFoldDB" id="A0A0J7KSL0"/>
<dbReference type="GO" id="GO:0071203">
    <property type="term" value="C:WASH complex"/>
    <property type="evidence" value="ECO:0007669"/>
    <property type="project" value="InterPro"/>
</dbReference>
<dbReference type="PANTHER" id="PTHR13015">
    <property type="entry name" value="PROTEIN AD-016-RELATED"/>
    <property type="match status" value="1"/>
</dbReference>
<proteinExistence type="inferred from homology"/>
<dbReference type="OrthoDB" id="268027at2759"/>
<gene>
    <name evidence="3" type="ORF">RF55_6571</name>
</gene>
<evidence type="ECO:0000256" key="2">
    <source>
        <dbReference type="SAM" id="MobiDB-lite"/>
    </source>
</evidence>
<accession>A0A0J7KSL0</accession>
<dbReference type="STRING" id="67767.A0A0J7KSL0"/>
<dbReference type="GO" id="GO:0006887">
    <property type="term" value="P:exocytosis"/>
    <property type="evidence" value="ECO:0007669"/>
    <property type="project" value="TreeGrafter"/>
</dbReference>
<evidence type="ECO:0000313" key="4">
    <source>
        <dbReference type="Proteomes" id="UP000036403"/>
    </source>
</evidence>
<dbReference type="Proteomes" id="UP000036403">
    <property type="component" value="Unassembled WGS sequence"/>
</dbReference>
<comment type="similarity">
    <text evidence="1">Belongs to the CCDC53 family.</text>
</comment>
<feature type="compositionally biased region" description="Acidic residues" evidence="2">
    <location>
        <begin position="59"/>
        <end position="72"/>
    </location>
</feature>
<reference evidence="3 4" key="1">
    <citation type="submission" date="2015-04" db="EMBL/GenBank/DDBJ databases">
        <title>Lasius niger genome sequencing.</title>
        <authorList>
            <person name="Konorov E.A."/>
            <person name="Nikitin M.A."/>
            <person name="Kirill M.V."/>
            <person name="Chang P."/>
        </authorList>
    </citation>
    <scope>NUCLEOTIDE SEQUENCE [LARGE SCALE GENOMIC DNA]</scope>
    <source>
        <tissue evidence="3">Whole</tissue>
    </source>
</reference>
<keyword evidence="4" id="KW-1185">Reference proteome</keyword>
<comment type="caution">
    <text evidence="3">The sequence shown here is derived from an EMBL/GenBank/DDBJ whole genome shotgun (WGS) entry which is preliminary data.</text>
</comment>
<protein>
    <submittedName>
        <fullName evidence="3">Coiled-coil domain-containing protein 53</fullName>
    </submittedName>
</protein>